<dbReference type="eggNOG" id="COG2963">
    <property type="taxonomic scope" value="Bacteria"/>
</dbReference>
<reference evidence="1 2" key="1">
    <citation type="submission" date="2008-09" db="EMBL/GenBank/DDBJ databases">
        <authorList>
            <person name="Fulton L."/>
            <person name="Clifton S."/>
            <person name="Fulton B."/>
            <person name="Xu J."/>
            <person name="Minx P."/>
            <person name="Pepin K.H."/>
            <person name="Johnson M."/>
            <person name="Thiruvilangam P."/>
            <person name="Bhonagiri V."/>
            <person name="Nash W.E."/>
            <person name="Mardis E.R."/>
            <person name="Wilson R.K."/>
        </authorList>
    </citation>
    <scope>NUCLEOTIDE SEQUENCE [LARGE SCALE GENOMIC DNA]</scope>
    <source>
        <strain evidence="1 2">DSM 7454</strain>
    </source>
</reference>
<proteinExistence type="predicted"/>
<gene>
    <name evidence="1" type="ORF">ANHYDRO_00002</name>
</gene>
<reference evidence="1 2" key="2">
    <citation type="submission" date="2008-10" db="EMBL/GenBank/DDBJ databases">
        <title>Draft genome sequence of Anaerococcus hydrogenalis (DSM 7454).</title>
        <authorList>
            <person name="Sudarsanam P."/>
            <person name="Ley R."/>
            <person name="Guruge J."/>
            <person name="Turnbaugh P.J."/>
            <person name="Mahowald M."/>
            <person name="Liep D."/>
            <person name="Gordon J."/>
        </authorList>
    </citation>
    <scope>NUCLEOTIDE SEQUENCE [LARGE SCALE GENOMIC DNA]</scope>
    <source>
        <strain evidence="1 2">DSM 7454</strain>
    </source>
</reference>
<dbReference type="AlphaFoldDB" id="B6W623"/>
<dbReference type="EMBL" id="ABXA01000001">
    <property type="protein sequence ID" value="EEB37093.1"/>
    <property type="molecule type" value="Genomic_DNA"/>
</dbReference>
<name>B6W623_9FIRM</name>
<protein>
    <submittedName>
        <fullName evidence="1">Uncharacterized protein</fullName>
    </submittedName>
</protein>
<accession>B6W623</accession>
<sequence length="67" mass="8044">MICTLFTGKTSKEGIFMKYSYELKKNCIELYKQGKWADTPRAINKYYFRNYIIRWNNLVETHGIIKA</sequence>
<evidence type="ECO:0000313" key="2">
    <source>
        <dbReference type="Proteomes" id="UP000005451"/>
    </source>
</evidence>
<organism evidence="1 2">
    <name type="scientific">Anaerococcus hydrogenalis DSM 7454</name>
    <dbReference type="NCBI Taxonomy" id="561177"/>
    <lineage>
        <taxon>Bacteria</taxon>
        <taxon>Bacillati</taxon>
        <taxon>Bacillota</taxon>
        <taxon>Tissierellia</taxon>
        <taxon>Tissierellales</taxon>
        <taxon>Peptoniphilaceae</taxon>
        <taxon>Anaerococcus</taxon>
    </lineage>
</organism>
<evidence type="ECO:0000313" key="1">
    <source>
        <dbReference type="EMBL" id="EEB37093.1"/>
    </source>
</evidence>
<dbReference type="STRING" id="561177.ANHYDRO_00002"/>
<comment type="caution">
    <text evidence="1">The sequence shown here is derived from an EMBL/GenBank/DDBJ whole genome shotgun (WGS) entry which is preliminary data.</text>
</comment>
<dbReference type="Proteomes" id="UP000005451">
    <property type="component" value="Unassembled WGS sequence"/>
</dbReference>